<dbReference type="EMBL" id="LGRX02024671">
    <property type="protein sequence ID" value="KAK3253719.1"/>
    <property type="molecule type" value="Genomic_DNA"/>
</dbReference>
<protein>
    <submittedName>
        <fullName evidence="1">Uncharacterized protein</fullName>
    </submittedName>
</protein>
<dbReference type="AlphaFoldDB" id="A0AAE0F6V3"/>
<sequence>MSDEDAFAAYDELIRAHPEVTSKDAPNVKLEHRLIHLQWSEARELALRHMVAHSVLRDFESTLLVHAAPNGRLVEEETVWRHARAFVACFHLMVLDATARTTNPSDPRDEDCCMSRVWSAIG</sequence>
<accession>A0AAE0F6V3</accession>
<comment type="caution">
    <text evidence="1">The sequence shown here is derived from an EMBL/GenBank/DDBJ whole genome shotgun (WGS) entry which is preliminary data.</text>
</comment>
<proteinExistence type="predicted"/>
<evidence type="ECO:0000313" key="2">
    <source>
        <dbReference type="Proteomes" id="UP001190700"/>
    </source>
</evidence>
<reference evidence="1 2" key="1">
    <citation type="journal article" date="2015" name="Genome Biol. Evol.">
        <title>Comparative Genomics of a Bacterivorous Green Alga Reveals Evolutionary Causalities and Consequences of Phago-Mixotrophic Mode of Nutrition.</title>
        <authorList>
            <person name="Burns J.A."/>
            <person name="Paasch A."/>
            <person name="Narechania A."/>
            <person name="Kim E."/>
        </authorList>
    </citation>
    <scope>NUCLEOTIDE SEQUENCE [LARGE SCALE GENOMIC DNA]</scope>
    <source>
        <strain evidence="1 2">PLY_AMNH</strain>
    </source>
</reference>
<gene>
    <name evidence="1" type="ORF">CYMTET_37054</name>
</gene>
<dbReference type="Proteomes" id="UP001190700">
    <property type="component" value="Unassembled WGS sequence"/>
</dbReference>
<organism evidence="1 2">
    <name type="scientific">Cymbomonas tetramitiformis</name>
    <dbReference type="NCBI Taxonomy" id="36881"/>
    <lineage>
        <taxon>Eukaryota</taxon>
        <taxon>Viridiplantae</taxon>
        <taxon>Chlorophyta</taxon>
        <taxon>Pyramimonadophyceae</taxon>
        <taxon>Pyramimonadales</taxon>
        <taxon>Pyramimonadaceae</taxon>
        <taxon>Cymbomonas</taxon>
    </lineage>
</organism>
<name>A0AAE0F6V3_9CHLO</name>
<keyword evidence="2" id="KW-1185">Reference proteome</keyword>
<evidence type="ECO:0000313" key="1">
    <source>
        <dbReference type="EMBL" id="KAK3253719.1"/>
    </source>
</evidence>